<name>A0A1U7N0Q7_9CYAN</name>
<protein>
    <submittedName>
        <fullName evidence="1">Uncharacterized protein</fullName>
    </submittedName>
</protein>
<dbReference type="Proteomes" id="UP000186657">
    <property type="component" value="Unassembled WGS sequence"/>
</dbReference>
<dbReference type="EMBL" id="MKZS01000001">
    <property type="protein sequence ID" value="OLT59545.1"/>
    <property type="molecule type" value="Genomic_DNA"/>
</dbReference>
<comment type="caution">
    <text evidence="1">The sequence shown here is derived from an EMBL/GenBank/DDBJ whole genome shotgun (WGS) entry which is preliminary data.</text>
</comment>
<organism evidence="1 2">
    <name type="scientific">Moorena bouillonii PNG</name>
    <dbReference type="NCBI Taxonomy" id="568701"/>
    <lineage>
        <taxon>Bacteria</taxon>
        <taxon>Bacillati</taxon>
        <taxon>Cyanobacteriota</taxon>
        <taxon>Cyanophyceae</taxon>
        <taxon>Coleofasciculales</taxon>
        <taxon>Coleofasciculaceae</taxon>
        <taxon>Moorena</taxon>
    </lineage>
</organism>
<dbReference type="AlphaFoldDB" id="A0A1U7N0Q7"/>
<proteinExistence type="predicted"/>
<evidence type="ECO:0000313" key="1">
    <source>
        <dbReference type="EMBL" id="OLT59545.1"/>
    </source>
</evidence>
<keyword evidence="2" id="KW-1185">Reference proteome</keyword>
<reference evidence="1 2" key="1">
    <citation type="submission" date="2016-10" db="EMBL/GenBank/DDBJ databases">
        <title>Comparative genomics uncovers the prolific and rare metabolic potential of the cyanobacterial genus Moorea.</title>
        <authorList>
            <person name="Leao T."/>
            <person name="Castelao G."/>
            <person name="Korobeynikov A."/>
            <person name="Monroe E.A."/>
            <person name="Podell S."/>
            <person name="Glukhov E."/>
            <person name="Allen E."/>
            <person name="Gerwick W.H."/>
            <person name="Gerwick L."/>
        </authorList>
    </citation>
    <scope>NUCLEOTIDE SEQUENCE [LARGE SCALE GENOMIC DNA]</scope>
    <source>
        <strain evidence="1 2">PNG5-198</strain>
    </source>
</reference>
<evidence type="ECO:0000313" key="2">
    <source>
        <dbReference type="Proteomes" id="UP000186657"/>
    </source>
</evidence>
<dbReference type="RefSeq" id="WP_075899011.1">
    <property type="nucleotide sequence ID" value="NZ_MKZS01000001.1"/>
</dbReference>
<sequence>MDTTADLHHFFDTNAIPFAIDLGQKATLREWSRGARSHGAAAAKSGNDHALPITRCSAVAQAEDTGSGVLYLTVFSLQALEY</sequence>
<accession>A0A1U7N0Q7</accession>
<gene>
    <name evidence="1" type="ORF">BJP37_11385</name>
</gene>